<evidence type="ECO:0000313" key="1">
    <source>
        <dbReference type="EMBL" id="OGG17422.1"/>
    </source>
</evidence>
<sequence length="66" mass="7494">MTNSLMKAINLSKSLINYKKGWVAINNKNKVVAHAETFKDITKKIFGLKDKVTLMPATSDYSRYIT</sequence>
<proteinExistence type="predicted"/>
<name>A0A1F5ZZ30_9BACT</name>
<dbReference type="Proteomes" id="UP000176253">
    <property type="component" value="Unassembled WGS sequence"/>
</dbReference>
<dbReference type="STRING" id="1798383.A3D78_06085"/>
<protein>
    <submittedName>
        <fullName evidence="1">Uncharacterized protein</fullName>
    </submittedName>
</protein>
<reference evidence="1 2" key="1">
    <citation type="journal article" date="2016" name="Nat. Commun.">
        <title>Thousands of microbial genomes shed light on interconnected biogeochemical processes in an aquifer system.</title>
        <authorList>
            <person name="Anantharaman K."/>
            <person name="Brown C.T."/>
            <person name="Hug L.A."/>
            <person name="Sharon I."/>
            <person name="Castelle C.J."/>
            <person name="Probst A.J."/>
            <person name="Thomas B.C."/>
            <person name="Singh A."/>
            <person name="Wilkins M.J."/>
            <person name="Karaoz U."/>
            <person name="Brodie E.L."/>
            <person name="Williams K.H."/>
            <person name="Hubbard S.S."/>
            <person name="Banfield J.F."/>
        </authorList>
    </citation>
    <scope>NUCLEOTIDE SEQUENCE [LARGE SCALE GENOMIC DNA]</scope>
</reference>
<accession>A0A1F5ZZ30</accession>
<comment type="caution">
    <text evidence="1">The sequence shown here is derived from an EMBL/GenBank/DDBJ whole genome shotgun (WGS) entry which is preliminary data.</text>
</comment>
<organism evidence="1 2">
    <name type="scientific">Candidatus Gottesmanbacteria bacterium RIFCSPHIGHO2_02_FULL_39_14</name>
    <dbReference type="NCBI Taxonomy" id="1798383"/>
    <lineage>
        <taxon>Bacteria</taxon>
        <taxon>Candidatus Gottesmaniibacteriota</taxon>
    </lineage>
</organism>
<dbReference type="AlphaFoldDB" id="A0A1F5ZZ30"/>
<evidence type="ECO:0000313" key="2">
    <source>
        <dbReference type="Proteomes" id="UP000176253"/>
    </source>
</evidence>
<dbReference type="EMBL" id="MFJM01000035">
    <property type="protein sequence ID" value="OGG17422.1"/>
    <property type="molecule type" value="Genomic_DNA"/>
</dbReference>
<gene>
    <name evidence="1" type="ORF">A3D78_06085</name>
</gene>